<sequence length="307" mass="32551">MSSTTEQSITPSPAPTGRGYRIARGLTLANIATQAGIIVTGGAVRLTGSGLGCSTWPQCEPGEFTPTLHEATSIHPYIEFGNRTLTFVLLVVAVAMAVAVWRTRPALKWWGLVPALGVVGQAVLGGITVLVELHPLVVAPHMLLSLALVWYSVRFALRYRDARGRLGAPLTAERWASAGLLVVLLVVGALTTGAGPHSGDAGATERLALDPVTIAKAHAMSVWAFVALLAWIGWRIRRDRSAGERDEARLSYWVLVGVTLAQGAIGYVQYFTGLPALIVGFHLFGAAVLTAAHAAFFRLTARDTAEA</sequence>
<evidence type="ECO:0000256" key="1">
    <source>
        <dbReference type="ARBA" id="ARBA00004141"/>
    </source>
</evidence>
<organism evidence="13 14">
    <name type="scientific">Demequina litoralis</name>
    <dbReference type="NCBI Taxonomy" id="3051660"/>
    <lineage>
        <taxon>Bacteria</taxon>
        <taxon>Bacillati</taxon>
        <taxon>Actinomycetota</taxon>
        <taxon>Actinomycetes</taxon>
        <taxon>Micrococcales</taxon>
        <taxon>Demequinaceae</taxon>
        <taxon>Demequina</taxon>
    </lineage>
</organism>
<keyword evidence="4" id="KW-0479">Metal-binding</keyword>
<comment type="subcellular location">
    <subcellularLocation>
        <location evidence="1">Membrane</location>
        <topology evidence="1">Multi-pass membrane protein</topology>
    </subcellularLocation>
</comment>
<proteinExistence type="predicted"/>
<keyword evidence="9 12" id="KW-0472">Membrane</keyword>
<evidence type="ECO:0000256" key="9">
    <source>
        <dbReference type="ARBA" id="ARBA00023136"/>
    </source>
</evidence>
<feature type="transmembrane region" description="Helical" evidence="12">
    <location>
        <begin position="250"/>
        <end position="270"/>
    </location>
</feature>
<evidence type="ECO:0000256" key="4">
    <source>
        <dbReference type="ARBA" id="ARBA00022723"/>
    </source>
</evidence>
<feature type="transmembrane region" description="Helical" evidence="12">
    <location>
        <begin position="109"/>
        <end position="131"/>
    </location>
</feature>
<keyword evidence="6" id="KW-0560">Oxidoreductase</keyword>
<evidence type="ECO:0000313" key="14">
    <source>
        <dbReference type="Proteomes" id="UP001172728"/>
    </source>
</evidence>
<keyword evidence="10" id="KW-1015">Disulfide bond</keyword>
<dbReference type="RefSeq" id="WP_301135904.1">
    <property type="nucleotide sequence ID" value="NZ_JAUHPW010000014.1"/>
</dbReference>
<keyword evidence="3 12" id="KW-0812">Transmembrane</keyword>
<dbReference type="EMBL" id="JAUHPW010000014">
    <property type="protein sequence ID" value="MDN4476984.1"/>
    <property type="molecule type" value="Genomic_DNA"/>
</dbReference>
<feature type="transmembrane region" description="Helical" evidence="12">
    <location>
        <begin position="84"/>
        <end position="102"/>
    </location>
</feature>
<protein>
    <submittedName>
        <fullName evidence="13">COX15/CtaA family protein</fullName>
    </submittedName>
</protein>
<keyword evidence="7" id="KW-0408">Iron</keyword>
<evidence type="ECO:0000256" key="7">
    <source>
        <dbReference type="ARBA" id="ARBA00023004"/>
    </source>
</evidence>
<comment type="pathway">
    <text evidence="11">Porphyrin-containing compound metabolism.</text>
</comment>
<dbReference type="PANTHER" id="PTHR35457">
    <property type="entry name" value="HEME A SYNTHASE"/>
    <property type="match status" value="1"/>
</dbReference>
<evidence type="ECO:0000256" key="5">
    <source>
        <dbReference type="ARBA" id="ARBA00022989"/>
    </source>
</evidence>
<evidence type="ECO:0000256" key="6">
    <source>
        <dbReference type="ARBA" id="ARBA00023002"/>
    </source>
</evidence>
<evidence type="ECO:0000313" key="13">
    <source>
        <dbReference type="EMBL" id="MDN4476984.1"/>
    </source>
</evidence>
<keyword evidence="2" id="KW-1003">Cell membrane</keyword>
<keyword evidence="8" id="KW-0350">Heme biosynthesis</keyword>
<dbReference type="InterPro" id="IPR050450">
    <property type="entry name" value="COX15/CtaA_HemeA_synthase"/>
</dbReference>
<dbReference type="Pfam" id="PF02628">
    <property type="entry name" value="COX15-CtaA"/>
    <property type="match status" value="1"/>
</dbReference>
<evidence type="ECO:0000256" key="12">
    <source>
        <dbReference type="SAM" id="Phobius"/>
    </source>
</evidence>
<feature type="transmembrane region" description="Helical" evidence="12">
    <location>
        <begin position="217"/>
        <end position="234"/>
    </location>
</feature>
<evidence type="ECO:0000256" key="2">
    <source>
        <dbReference type="ARBA" id="ARBA00022475"/>
    </source>
</evidence>
<feature type="transmembrane region" description="Helical" evidence="12">
    <location>
        <begin position="178"/>
        <end position="197"/>
    </location>
</feature>
<feature type="transmembrane region" description="Helical" evidence="12">
    <location>
        <begin position="137"/>
        <end position="157"/>
    </location>
</feature>
<dbReference type="PANTHER" id="PTHR35457:SF1">
    <property type="entry name" value="HEME A SYNTHASE"/>
    <property type="match status" value="1"/>
</dbReference>
<evidence type="ECO:0000256" key="10">
    <source>
        <dbReference type="ARBA" id="ARBA00023157"/>
    </source>
</evidence>
<evidence type="ECO:0000256" key="3">
    <source>
        <dbReference type="ARBA" id="ARBA00022692"/>
    </source>
</evidence>
<gene>
    <name evidence="13" type="ORF">QQX09_14080</name>
</gene>
<evidence type="ECO:0000256" key="8">
    <source>
        <dbReference type="ARBA" id="ARBA00023133"/>
    </source>
</evidence>
<name>A0ABT8GCY5_9MICO</name>
<comment type="caution">
    <text evidence="13">The sequence shown here is derived from an EMBL/GenBank/DDBJ whole genome shotgun (WGS) entry which is preliminary data.</text>
</comment>
<keyword evidence="5 12" id="KW-1133">Transmembrane helix</keyword>
<evidence type="ECO:0000256" key="11">
    <source>
        <dbReference type="ARBA" id="ARBA00023444"/>
    </source>
</evidence>
<accession>A0ABT8GCY5</accession>
<reference evidence="13" key="1">
    <citation type="submission" date="2023-06" db="EMBL/GenBank/DDBJ databases">
        <title>Sysu t00192.</title>
        <authorList>
            <person name="Gao L."/>
            <person name="Fang B.-Z."/>
            <person name="Li W.-J."/>
        </authorList>
    </citation>
    <scope>NUCLEOTIDE SEQUENCE</scope>
    <source>
        <strain evidence="13">SYSU T00192</strain>
    </source>
</reference>
<dbReference type="Proteomes" id="UP001172728">
    <property type="component" value="Unassembled WGS sequence"/>
</dbReference>
<keyword evidence="14" id="KW-1185">Reference proteome</keyword>
<dbReference type="InterPro" id="IPR003780">
    <property type="entry name" value="COX15/CtaA_fam"/>
</dbReference>
<feature type="transmembrane region" description="Helical" evidence="12">
    <location>
        <begin position="276"/>
        <end position="297"/>
    </location>
</feature>